<proteinExistence type="predicted"/>
<evidence type="ECO:0000313" key="1">
    <source>
        <dbReference type="EMBL" id="MBX37897.1"/>
    </source>
</evidence>
<protein>
    <submittedName>
        <fullName evidence="1">Uncharacterized protein</fullName>
    </submittedName>
</protein>
<dbReference type="AlphaFoldDB" id="A0A2P2N5V9"/>
<name>A0A2P2N5V9_RHIMU</name>
<sequence length="41" mass="4954">MEEQSCIWSNKILWFMFQSQLGQRALQYINCSYCLFKSKLS</sequence>
<reference evidence="1" key="1">
    <citation type="submission" date="2018-02" db="EMBL/GenBank/DDBJ databases">
        <title>Rhizophora mucronata_Transcriptome.</title>
        <authorList>
            <person name="Meera S.P."/>
            <person name="Sreeshan A."/>
            <person name="Augustine A."/>
        </authorList>
    </citation>
    <scope>NUCLEOTIDE SEQUENCE</scope>
    <source>
        <tissue evidence="1">Leaf</tissue>
    </source>
</reference>
<organism evidence="1">
    <name type="scientific">Rhizophora mucronata</name>
    <name type="common">Asiatic mangrove</name>
    <dbReference type="NCBI Taxonomy" id="61149"/>
    <lineage>
        <taxon>Eukaryota</taxon>
        <taxon>Viridiplantae</taxon>
        <taxon>Streptophyta</taxon>
        <taxon>Embryophyta</taxon>
        <taxon>Tracheophyta</taxon>
        <taxon>Spermatophyta</taxon>
        <taxon>Magnoliopsida</taxon>
        <taxon>eudicotyledons</taxon>
        <taxon>Gunneridae</taxon>
        <taxon>Pentapetalae</taxon>
        <taxon>rosids</taxon>
        <taxon>fabids</taxon>
        <taxon>Malpighiales</taxon>
        <taxon>Rhizophoraceae</taxon>
        <taxon>Rhizophora</taxon>
    </lineage>
</organism>
<dbReference type="EMBL" id="GGEC01057413">
    <property type="protein sequence ID" value="MBX37897.1"/>
    <property type="molecule type" value="Transcribed_RNA"/>
</dbReference>
<accession>A0A2P2N5V9</accession>